<dbReference type="PANTHER" id="PTHR36045">
    <property type="entry name" value="OS04G0558500 PROTEIN"/>
    <property type="match status" value="1"/>
</dbReference>
<dbReference type="KEGG" id="mcha:111016272"/>
<keyword evidence="2" id="KW-1185">Reference proteome</keyword>
<gene>
    <name evidence="3" type="primary">LOC111016272</name>
</gene>
<dbReference type="RefSeq" id="XP_022147278.1">
    <property type="nucleotide sequence ID" value="XM_022291586.1"/>
</dbReference>
<dbReference type="OrthoDB" id="781564at2759"/>
<organism evidence="2 3">
    <name type="scientific">Momordica charantia</name>
    <name type="common">Bitter gourd</name>
    <name type="synonym">Balsam pear</name>
    <dbReference type="NCBI Taxonomy" id="3673"/>
    <lineage>
        <taxon>Eukaryota</taxon>
        <taxon>Viridiplantae</taxon>
        <taxon>Streptophyta</taxon>
        <taxon>Embryophyta</taxon>
        <taxon>Tracheophyta</taxon>
        <taxon>Spermatophyta</taxon>
        <taxon>Magnoliopsida</taxon>
        <taxon>eudicotyledons</taxon>
        <taxon>Gunneridae</taxon>
        <taxon>Pentapetalae</taxon>
        <taxon>rosids</taxon>
        <taxon>fabids</taxon>
        <taxon>Cucurbitales</taxon>
        <taxon>Cucurbitaceae</taxon>
        <taxon>Momordiceae</taxon>
        <taxon>Momordica</taxon>
    </lineage>
</organism>
<reference evidence="3" key="1">
    <citation type="submission" date="2025-08" db="UniProtKB">
        <authorList>
            <consortium name="RefSeq"/>
        </authorList>
    </citation>
    <scope>IDENTIFICATION</scope>
    <source>
        <strain evidence="3">OHB3-1</strain>
    </source>
</reference>
<evidence type="ECO:0000313" key="3">
    <source>
        <dbReference type="RefSeq" id="XP_022147278.1"/>
    </source>
</evidence>
<dbReference type="PANTHER" id="PTHR36045:SF2">
    <property type="entry name" value="OS04G0558500 PROTEIN"/>
    <property type="match status" value="1"/>
</dbReference>
<dbReference type="AlphaFoldDB" id="A0A6J1D0W2"/>
<feature type="compositionally biased region" description="Acidic residues" evidence="1">
    <location>
        <begin position="19"/>
        <end position="30"/>
    </location>
</feature>
<proteinExistence type="predicted"/>
<feature type="region of interest" description="Disordered" evidence="1">
    <location>
        <begin position="1"/>
        <end position="30"/>
    </location>
</feature>
<feature type="region of interest" description="Disordered" evidence="1">
    <location>
        <begin position="66"/>
        <end position="89"/>
    </location>
</feature>
<dbReference type="Proteomes" id="UP000504603">
    <property type="component" value="Unplaced"/>
</dbReference>
<accession>A0A6J1D0W2</accession>
<evidence type="ECO:0000313" key="2">
    <source>
        <dbReference type="Proteomes" id="UP000504603"/>
    </source>
</evidence>
<name>A0A6J1D0W2_MOMCH</name>
<sequence>MSLHKPQQTEEHAGVSGSESEETEPDSELEELELEVKQMAHRILQYRSTLSGQLKSTLISLLESSRPVATGASEPGECVRPGPEDDERTARGEGTVLHDEGLETAKKIQLLKDKISSNIAMIPTVLKRMKDCISTIDNLDSHNGVIHPAFKRKRN</sequence>
<dbReference type="GeneID" id="111016272"/>
<protein>
    <submittedName>
        <fullName evidence="3">Uncharacterized protein LOC111016272</fullName>
    </submittedName>
</protein>
<evidence type="ECO:0000256" key="1">
    <source>
        <dbReference type="SAM" id="MobiDB-lite"/>
    </source>
</evidence>